<dbReference type="OrthoDB" id="4507037at2"/>
<dbReference type="SUPFAM" id="SSF49363">
    <property type="entry name" value="Purple acid phosphatase, N-terminal domain"/>
    <property type="match status" value="1"/>
</dbReference>
<proteinExistence type="predicted"/>
<dbReference type="InterPro" id="IPR006311">
    <property type="entry name" value="TAT_signal"/>
</dbReference>
<evidence type="ECO:0000313" key="4">
    <source>
        <dbReference type="EMBL" id="SEG85980.1"/>
    </source>
</evidence>
<dbReference type="PANTHER" id="PTHR43143:SF1">
    <property type="entry name" value="SERINE_THREONINE-PROTEIN PHOSPHATASE CPPED1"/>
    <property type="match status" value="1"/>
</dbReference>
<feature type="domain" description="Purple acid phosphatase N-terminal" evidence="3">
    <location>
        <begin position="42"/>
        <end position="131"/>
    </location>
</feature>
<evidence type="ECO:0000313" key="5">
    <source>
        <dbReference type="Proteomes" id="UP000236723"/>
    </source>
</evidence>
<dbReference type="PANTHER" id="PTHR43143">
    <property type="entry name" value="METALLOPHOSPHOESTERASE, CALCINEURIN SUPERFAMILY"/>
    <property type="match status" value="1"/>
</dbReference>
<dbReference type="Pfam" id="PF16656">
    <property type="entry name" value="Pur_ac_phosph_N"/>
    <property type="match status" value="1"/>
</dbReference>
<dbReference type="Proteomes" id="UP000236723">
    <property type="component" value="Unassembled WGS sequence"/>
</dbReference>
<dbReference type="GO" id="GO:0046872">
    <property type="term" value="F:metal ion binding"/>
    <property type="evidence" value="ECO:0007669"/>
    <property type="project" value="InterPro"/>
</dbReference>
<dbReference type="Gene3D" id="3.60.21.10">
    <property type="match status" value="1"/>
</dbReference>
<dbReference type="InterPro" id="IPR015914">
    <property type="entry name" value="PAPs_N"/>
</dbReference>
<dbReference type="InterPro" id="IPR003961">
    <property type="entry name" value="FN3_dom"/>
</dbReference>
<organism evidence="4 5">
    <name type="scientific">Thermomonospora echinospora</name>
    <dbReference type="NCBI Taxonomy" id="1992"/>
    <lineage>
        <taxon>Bacteria</taxon>
        <taxon>Bacillati</taxon>
        <taxon>Actinomycetota</taxon>
        <taxon>Actinomycetes</taxon>
        <taxon>Streptosporangiales</taxon>
        <taxon>Thermomonosporaceae</taxon>
        <taxon>Thermomonospora</taxon>
    </lineage>
</organism>
<keyword evidence="1" id="KW-0732">Signal</keyword>
<keyword evidence="5" id="KW-1185">Reference proteome</keyword>
<dbReference type="InterPro" id="IPR051918">
    <property type="entry name" value="STPP_CPPED1"/>
</dbReference>
<dbReference type="RefSeq" id="WP_103942676.1">
    <property type="nucleotide sequence ID" value="NZ_FNVO01000018.1"/>
</dbReference>
<dbReference type="GO" id="GO:0003993">
    <property type="term" value="F:acid phosphatase activity"/>
    <property type="evidence" value="ECO:0007669"/>
    <property type="project" value="InterPro"/>
</dbReference>
<dbReference type="PROSITE" id="PS51318">
    <property type="entry name" value="TAT"/>
    <property type="match status" value="1"/>
</dbReference>
<accession>A0A1H6DKX7</accession>
<evidence type="ECO:0000256" key="1">
    <source>
        <dbReference type="ARBA" id="ARBA00022729"/>
    </source>
</evidence>
<dbReference type="InterPro" id="IPR029052">
    <property type="entry name" value="Metallo-depent_PP-like"/>
</dbReference>
<dbReference type="CDD" id="cd00063">
    <property type="entry name" value="FN3"/>
    <property type="match status" value="1"/>
</dbReference>
<evidence type="ECO:0000259" key="2">
    <source>
        <dbReference type="Pfam" id="PF00149"/>
    </source>
</evidence>
<dbReference type="SUPFAM" id="SSF56300">
    <property type="entry name" value="Metallo-dependent phosphatases"/>
    <property type="match status" value="1"/>
</dbReference>
<name>A0A1H6DKX7_9ACTN</name>
<reference evidence="5" key="1">
    <citation type="submission" date="2016-10" db="EMBL/GenBank/DDBJ databases">
        <authorList>
            <person name="Varghese N."/>
            <person name="Submissions S."/>
        </authorList>
    </citation>
    <scope>NUCLEOTIDE SEQUENCE [LARGE SCALE GENOMIC DNA]</scope>
    <source>
        <strain evidence="5">DSM 43163</strain>
    </source>
</reference>
<evidence type="ECO:0000259" key="3">
    <source>
        <dbReference type="Pfam" id="PF16656"/>
    </source>
</evidence>
<dbReference type="EMBL" id="FNVO01000018">
    <property type="protein sequence ID" value="SEG85980.1"/>
    <property type="molecule type" value="Genomic_DNA"/>
</dbReference>
<sequence length="492" mass="52600">MICCRPSRRDIVRLSAILAGASLVPGLDPAQAYGSAVTASPVNLELVTLTETSAVFTWYTGEPGTDDGLGRMKPAPADGEIVYGTRPGRLNRRVAGERNTPYHYVEVTGLEPGRTYYYQARSRGRAASATFLAGGHAAGRPADRPRVFSFTTPQPPPGRFLFSVALCNDLHLGETVAGLVGQLPWIKGISQVPGHPPYPEIMTAALVADAGRRGAAYLLAAGDITSEAEPQDVGVARRLLDRFGTLGTDYFVARGNHDRGHEGAEYAGCGPGQWQGRDCFRDGFLDGTEPSYFARDLHGLRVVGLDTYDKPGDGGDAGGLSDEQLSWLRADLRAHRDQPTIVFGHHPLITPDAPQAITGGTSLQVRQAGAVLAEYSRAPGVFLHHAGHTHRNKRFALPGATGVLQQEVAAVKEYPGGFTLLRVHTGGYALNFYKTRAPLAREWSERSRQELAGLWPQLSLGSSVADRNTVVARDLSGVGRPVAGRASAARPA</sequence>
<protein>
    <submittedName>
        <fullName evidence="4">Calcineurin-like phosphoesterase</fullName>
    </submittedName>
</protein>
<feature type="domain" description="Calcineurin-like phosphoesterase" evidence="2">
    <location>
        <begin position="163"/>
        <end position="391"/>
    </location>
</feature>
<dbReference type="InterPro" id="IPR008963">
    <property type="entry name" value="Purple_acid_Pase-like_N"/>
</dbReference>
<gene>
    <name evidence="4" type="ORF">SAMN04489712_118122</name>
</gene>
<dbReference type="AlphaFoldDB" id="A0A1H6DKX7"/>
<dbReference type="Gene3D" id="2.60.40.380">
    <property type="entry name" value="Purple acid phosphatase-like, N-terminal"/>
    <property type="match status" value="1"/>
</dbReference>
<dbReference type="Pfam" id="PF00149">
    <property type="entry name" value="Metallophos"/>
    <property type="match status" value="1"/>
</dbReference>
<dbReference type="InterPro" id="IPR004843">
    <property type="entry name" value="Calcineurin-like_PHP"/>
</dbReference>